<dbReference type="GO" id="GO:0047998">
    <property type="term" value="F:hyoscyamine (6S)-dioxygenase activity"/>
    <property type="evidence" value="ECO:0007669"/>
    <property type="project" value="UniProtKB-EC"/>
</dbReference>
<proteinExistence type="predicted"/>
<dbReference type="Proteomes" id="UP000238479">
    <property type="component" value="Chromosome 6"/>
</dbReference>
<sequence>MVFKDEQWLVVEPVPDAFVVNIGHTLQIISNGKLSSAEHRVVTNKKILRMSVVSFIILPETAILNLQKHFLIRTARGSWKLFCGVRKLSLCLLDLITEGLELEYEFFEGELSQVQIMGMNYYQPCPDPTLTLGLLKHYDGNLLTFLLQEQVHDLQVFKLRSNGWLLILSLMPS</sequence>
<evidence type="ECO:0000256" key="1">
    <source>
        <dbReference type="ARBA" id="ARBA00022723"/>
    </source>
</evidence>
<evidence type="ECO:0000256" key="2">
    <source>
        <dbReference type="ARBA" id="ARBA00022896"/>
    </source>
</evidence>
<dbReference type="InterPro" id="IPR044861">
    <property type="entry name" value="IPNS-like_FE2OG_OXY"/>
</dbReference>
<name>A0A2P6PVD3_ROSCH</name>
<dbReference type="InterPro" id="IPR050295">
    <property type="entry name" value="Plant_2OG-oxidoreductases"/>
</dbReference>
<dbReference type="Gene3D" id="2.60.120.330">
    <property type="entry name" value="B-lactam Antibiotic, Isopenicillin N Synthase, Chain"/>
    <property type="match status" value="2"/>
</dbReference>
<dbReference type="InterPro" id="IPR027443">
    <property type="entry name" value="IPNS-like_sf"/>
</dbReference>
<dbReference type="Pfam" id="PF03171">
    <property type="entry name" value="2OG-FeII_Oxy"/>
    <property type="match status" value="2"/>
</dbReference>
<evidence type="ECO:0000313" key="6">
    <source>
        <dbReference type="Proteomes" id="UP000238479"/>
    </source>
</evidence>
<dbReference type="EMBL" id="PDCK01000044">
    <property type="protein sequence ID" value="PRQ25882.1"/>
    <property type="molecule type" value="Genomic_DNA"/>
</dbReference>
<protein>
    <submittedName>
        <fullName evidence="5">Putative hyoscyamine (6S)-dioxygenase</fullName>
        <ecNumber evidence="5">1.14.11.11</ecNumber>
    </submittedName>
</protein>
<accession>A0A2P6PVD3</accession>
<feature type="domain" description="Isopenicillin N synthase-like Fe(2+) 2OG dioxygenase" evidence="4">
    <location>
        <begin position="115"/>
        <end position="165"/>
    </location>
</feature>
<organism evidence="5 6">
    <name type="scientific">Rosa chinensis</name>
    <name type="common">China rose</name>
    <dbReference type="NCBI Taxonomy" id="74649"/>
    <lineage>
        <taxon>Eukaryota</taxon>
        <taxon>Viridiplantae</taxon>
        <taxon>Streptophyta</taxon>
        <taxon>Embryophyta</taxon>
        <taxon>Tracheophyta</taxon>
        <taxon>Spermatophyta</taxon>
        <taxon>Magnoliopsida</taxon>
        <taxon>eudicotyledons</taxon>
        <taxon>Gunneridae</taxon>
        <taxon>Pentapetalae</taxon>
        <taxon>rosids</taxon>
        <taxon>fabids</taxon>
        <taxon>Rosales</taxon>
        <taxon>Rosaceae</taxon>
        <taxon>Rosoideae</taxon>
        <taxon>Rosoideae incertae sedis</taxon>
        <taxon>Rosa</taxon>
    </lineage>
</organism>
<keyword evidence="6" id="KW-1185">Reference proteome</keyword>
<feature type="domain" description="Isopenicillin N synthase-like Fe(2+) 2OG dioxygenase" evidence="4">
    <location>
        <begin position="2"/>
        <end position="56"/>
    </location>
</feature>
<keyword evidence="2" id="KW-0847">Vitamin C</keyword>
<keyword evidence="3" id="KW-0408">Iron</keyword>
<dbReference type="GO" id="GO:0046872">
    <property type="term" value="F:metal ion binding"/>
    <property type="evidence" value="ECO:0007669"/>
    <property type="project" value="UniProtKB-KW"/>
</dbReference>
<evidence type="ECO:0000259" key="4">
    <source>
        <dbReference type="Pfam" id="PF03171"/>
    </source>
</evidence>
<dbReference type="SUPFAM" id="SSF51197">
    <property type="entry name" value="Clavaminate synthase-like"/>
    <property type="match status" value="2"/>
</dbReference>
<dbReference type="Gramene" id="PRQ25882">
    <property type="protein sequence ID" value="PRQ25882"/>
    <property type="gene ID" value="RchiOBHm_Chr6g0288461"/>
</dbReference>
<dbReference type="PANTHER" id="PTHR47991">
    <property type="entry name" value="OXOGLUTARATE/IRON-DEPENDENT DIOXYGENASE"/>
    <property type="match status" value="1"/>
</dbReference>
<dbReference type="AlphaFoldDB" id="A0A2P6PVD3"/>
<gene>
    <name evidence="5" type="ORF">RchiOBHm_Chr6g0288461</name>
</gene>
<keyword evidence="5" id="KW-0560">Oxidoreductase</keyword>
<dbReference type="EC" id="1.14.11.11" evidence="5"/>
<evidence type="ECO:0000313" key="5">
    <source>
        <dbReference type="EMBL" id="PRQ25882.1"/>
    </source>
</evidence>
<evidence type="ECO:0000256" key="3">
    <source>
        <dbReference type="ARBA" id="ARBA00023004"/>
    </source>
</evidence>
<reference evidence="5 6" key="1">
    <citation type="journal article" date="2018" name="Nat. Genet.">
        <title>The Rosa genome provides new insights in the design of modern roses.</title>
        <authorList>
            <person name="Bendahmane M."/>
        </authorList>
    </citation>
    <scope>NUCLEOTIDE SEQUENCE [LARGE SCALE GENOMIC DNA]</scope>
    <source>
        <strain evidence="6">cv. Old Blush</strain>
    </source>
</reference>
<comment type="caution">
    <text evidence="5">The sequence shown here is derived from an EMBL/GenBank/DDBJ whole genome shotgun (WGS) entry which is preliminary data.</text>
</comment>
<keyword evidence="5" id="KW-0223">Dioxygenase</keyword>
<dbReference type="GO" id="GO:0031418">
    <property type="term" value="F:L-ascorbic acid binding"/>
    <property type="evidence" value="ECO:0007669"/>
    <property type="project" value="UniProtKB-KW"/>
</dbReference>
<keyword evidence="1" id="KW-0479">Metal-binding</keyword>